<dbReference type="AlphaFoldDB" id="A0A2A6RHJ7"/>
<proteinExistence type="predicted"/>
<accession>A0A2A6RHJ7</accession>
<evidence type="ECO:0000313" key="2">
    <source>
        <dbReference type="EMBL" id="PDW02348.1"/>
    </source>
</evidence>
<comment type="caution">
    <text evidence="2">The sequence shown here is derived from an EMBL/GenBank/DDBJ whole genome shotgun (WGS) entry which is preliminary data.</text>
</comment>
<dbReference type="Proteomes" id="UP000220527">
    <property type="component" value="Unassembled WGS sequence"/>
</dbReference>
<protein>
    <submittedName>
        <fullName evidence="2">Uncharacterized protein</fullName>
    </submittedName>
</protein>
<organism evidence="2 3">
    <name type="scientific">Candidatus Viridilinea mediisalina</name>
    <dbReference type="NCBI Taxonomy" id="2024553"/>
    <lineage>
        <taxon>Bacteria</taxon>
        <taxon>Bacillati</taxon>
        <taxon>Chloroflexota</taxon>
        <taxon>Chloroflexia</taxon>
        <taxon>Chloroflexales</taxon>
        <taxon>Chloroflexineae</taxon>
        <taxon>Oscillochloridaceae</taxon>
        <taxon>Candidatus Viridilinea</taxon>
    </lineage>
</organism>
<dbReference type="EMBL" id="NQWI01000072">
    <property type="protein sequence ID" value="PDW02348.1"/>
    <property type="molecule type" value="Genomic_DNA"/>
</dbReference>
<reference evidence="3" key="1">
    <citation type="submission" date="2017-08" db="EMBL/GenBank/DDBJ databases">
        <authorList>
            <person name="Grouzdev D.S."/>
            <person name="Gaisin V.A."/>
            <person name="Rysina M.S."/>
            <person name="Gorlenko V.M."/>
        </authorList>
    </citation>
    <scope>NUCLEOTIDE SEQUENCE [LARGE SCALE GENOMIC DNA]</scope>
    <source>
        <strain evidence="3">Kir15-3F</strain>
    </source>
</reference>
<feature type="compositionally biased region" description="Basic and acidic residues" evidence="1">
    <location>
        <begin position="9"/>
        <end position="31"/>
    </location>
</feature>
<keyword evidence="3" id="KW-1185">Reference proteome</keyword>
<evidence type="ECO:0000256" key="1">
    <source>
        <dbReference type="SAM" id="MobiDB-lite"/>
    </source>
</evidence>
<name>A0A2A6RHJ7_9CHLR</name>
<feature type="region of interest" description="Disordered" evidence="1">
    <location>
        <begin position="1"/>
        <end position="31"/>
    </location>
</feature>
<evidence type="ECO:0000313" key="3">
    <source>
        <dbReference type="Proteomes" id="UP000220527"/>
    </source>
</evidence>
<sequence length="93" mass="10779">MAEALGYKETMRTRAGEWERGDSKPPASRREQMLRYMADTLRLRDEPELFRSYWATIACEWGWAELSQAEQRTFLAYSVGQSHGRPKMSSCVA</sequence>
<gene>
    <name evidence="2" type="ORF">CJ255_14445</name>
</gene>